<organism evidence="11 12">
    <name type="scientific">Haloarcula quadrata</name>
    <dbReference type="NCBI Taxonomy" id="182779"/>
    <lineage>
        <taxon>Archaea</taxon>
        <taxon>Methanobacteriati</taxon>
        <taxon>Methanobacteriota</taxon>
        <taxon>Stenosarchaea group</taxon>
        <taxon>Halobacteria</taxon>
        <taxon>Halobacteriales</taxon>
        <taxon>Haloarculaceae</taxon>
        <taxon>Haloarcula</taxon>
    </lineage>
</organism>
<sequence length="330" mass="34481">MYSTHSILGALLRGPIVFSRCMQSYAQRDDDGTVPASVTDLIGDTPLVCLDSFAGNLLGKVEAANPYSVKDRIALYMVEAAAESGDLTDDGTVVEATSGNTGIGLAAVCAARGYDCVLTMPESMSEERRQLLSGLGADLELTPADGGMSGAIERANELADAPGTVRARQFENEANPRAHRETTGPEIWADTDGDVDAVVAGVGTGGTITGISEYIKERVGADLTSVAVEPEQSKLLSAADPDSHDIQGIGPGFVPDILRRDLIDEVRTASKAESVAASQRLASQAGIMVGISSGAALHAAAEYATEHPEETVVVVLPDTGERYLSTDLWE</sequence>
<dbReference type="Proteomes" id="UP000268233">
    <property type="component" value="Unassembled WGS sequence"/>
</dbReference>
<feature type="domain" description="Tryptophan synthase beta chain-like PALP" evidence="10">
    <location>
        <begin position="38"/>
        <end position="318"/>
    </location>
</feature>
<dbReference type="InterPro" id="IPR050214">
    <property type="entry name" value="Cys_Synth/Cystath_Beta-Synth"/>
</dbReference>
<protein>
    <recommendedName>
        <fullName evidence="4">cysteine synthase</fullName>
        <ecNumber evidence="4">2.5.1.47</ecNumber>
    </recommendedName>
</protein>
<dbReference type="Pfam" id="PF00291">
    <property type="entry name" value="PALP"/>
    <property type="match status" value="1"/>
</dbReference>
<dbReference type="GO" id="GO:0006535">
    <property type="term" value="P:cysteine biosynthetic process from serine"/>
    <property type="evidence" value="ECO:0007669"/>
    <property type="project" value="InterPro"/>
</dbReference>
<dbReference type="InterPro" id="IPR001926">
    <property type="entry name" value="TrpB-like_PALP"/>
</dbReference>
<dbReference type="GO" id="GO:0005737">
    <property type="term" value="C:cytoplasm"/>
    <property type="evidence" value="ECO:0007669"/>
    <property type="project" value="UniProtKB-ARBA"/>
</dbReference>
<keyword evidence="6" id="KW-0808">Transferase</keyword>
<evidence type="ECO:0000256" key="6">
    <source>
        <dbReference type="ARBA" id="ARBA00022679"/>
    </source>
</evidence>
<keyword evidence="7" id="KW-0663">Pyridoxal phosphate</keyword>
<dbReference type="InterPro" id="IPR005856">
    <property type="entry name" value="Cys_synth"/>
</dbReference>
<evidence type="ECO:0000256" key="7">
    <source>
        <dbReference type="ARBA" id="ARBA00022898"/>
    </source>
</evidence>
<evidence type="ECO:0000256" key="3">
    <source>
        <dbReference type="ARBA" id="ARBA00007103"/>
    </source>
</evidence>
<evidence type="ECO:0000256" key="4">
    <source>
        <dbReference type="ARBA" id="ARBA00012681"/>
    </source>
</evidence>
<evidence type="ECO:0000313" key="12">
    <source>
        <dbReference type="Proteomes" id="UP000268233"/>
    </source>
</evidence>
<keyword evidence="8" id="KW-0198">Cysteine biosynthesis</keyword>
<evidence type="ECO:0000313" key="11">
    <source>
        <dbReference type="EMBL" id="RKS83655.1"/>
    </source>
</evidence>
<keyword evidence="5" id="KW-0028">Amino-acid biosynthesis</keyword>
<keyword evidence="12" id="KW-1185">Reference proteome</keyword>
<dbReference type="NCBIfam" id="TIGR01139">
    <property type="entry name" value="cysK"/>
    <property type="match status" value="1"/>
</dbReference>
<evidence type="ECO:0000259" key="10">
    <source>
        <dbReference type="Pfam" id="PF00291"/>
    </source>
</evidence>
<dbReference type="GO" id="GO:0004124">
    <property type="term" value="F:cysteine synthase activity"/>
    <property type="evidence" value="ECO:0007669"/>
    <property type="project" value="UniProtKB-EC"/>
</dbReference>
<dbReference type="Gene3D" id="3.40.50.1100">
    <property type="match status" value="2"/>
</dbReference>
<gene>
    <name evidence="11" type="ORF">BDK61_3044</name>
</gene>
<dbReference type="InterPro" id="IPR005859">
    <property type="entry name" value="CysK"/>
</dbReference>
<comment type="caution">
    <text evidence="11">The sequence shown here is derived from an EMBL/GenBank/DDBJ whole genome shotgun (WGS) entry which is preliminary data.</text>
</comment>
<comment type="pathway">
    <text evidence="2">Amino-acid biosynthesis; L-cysteine biosynthesis; L-cysteine from L-serine: step 2/2.</text>
</comment>
<evidence type="ECO:0000256" key="1">
    <source>
        <dbReference type="ARBA" id="ARBA00001933"/>
    </source>
</evidence>
<proteinExistence type="inferred from homology"/>
<dbReference type="AlphaFoldDB" id="A0A495R8Q1"/>
<dbReference type="SUPFAM" id="SSF53686">
    <property type="entry name" value="Tryptophan synthase beta subunit-like PLP-dependent enzymes"/>
    <property type="match status" value="1"/>
</dbReference>
<name>A0A495R8Q1_9EURY</name>
<comment type="similarity">
    <text evidence="3">Belongs to the cysteine synthase/cystathionine beta-synthase family.</text>
</comment>
<reference evidence="11 12" key="1">
    <citation type="submission" date="2018-10" db="EMBL/GenBank/DDBJ databases">
        <title>Genomic Encyclopedia of Archaeal and Bacterial Type Strains, Phase II (KMG-II): from individual species to whole genera.</title>
        <authorList>
            <person name="Goeker M."/>
        </authorList>
    </citation>
    <scope>NUCLEOTIDE SEQUENCE [LARGE SCALE GENOMIC DNA]</scope>
    <source>
        <strain evidence="11 12">DSM 11927</strain>
    </source>
</reference>
<evidence type="ECO:0000256" key="8">
    <source>
        <dbReference type="ARBA" id="ARBA00023192"/>
    </source>
</evidence>
<dbReference type="EC" id="2.5.1.47" evidence="4"/>
<dbReference type="InterPro" id="IPR036052">
    <property type="entry name" value="TrpB-like_PALP_sf"/>
</dbReference>
<dbReference type="CDD" id="cd01561">
    <property type="entry name" value="CBS_like"/>
    <property type="match status" value="1"/>
</dbReference>
<dbReference type="FunFam" id="3.40.50.1100:FF:000067">
    <property type="entry name" value="Cysteine synthase"/>
    <property type="match status" value="1"/>
</dbReference>
<dbReference type="PANTHER" id="PTHR10314">
    <property type="entry name" value="CYSTATHIONINE BETA-SYNTHASE"/>
    <property type="match status" value="1"/>
</dbReference>
<dbReference type="NCBIfam" id="TIGR01136">
    <property type="entry name" value="cysKM"/>
    <property type="match status" value="1"/>
</dbReference>
<evidence type="ECO:0000256" key="5">
    <source>
        <dbReference type="ARBA" id="ARBA00022605"/>
    </source>
</evidence>
<comment type="cofactor">
    <cofactor evidence="1">
        <name>pyridoxal 5'-phosphate</name>
        <dbReference type="ChEBI" id="CHEBI:597326"/>
    </cofactor>
</comment>
<accession>A0A495R8Q1</accession>
<comment type="catalytic activity">
    <reaction evidence="9">
        <text>O-acetyl-L-serine + hydrogen sulfide = L-cysteine + acetate</text>
        <dbReference type="Rhea" id="RHEA:14829"/>
        <dbReference type="ChEBI" id="CHEBI:29919"/>
        <dbReference type="ChEBI" id="CHEBI:30089"/>
        <dbReference type="ChEBI" id="CHEBI:35235"/>
        <dbReference type="ChEBI" id="CHEBI:58340"/>
        <dbReference type="EC" id="2.5.1.47"/>
    </reaction>
</comment>
<evidence type="ECO:0000256" key="9">
    <source>
        <dbReference type="ARBA" id="ARBA00047931"/>
    </source>
</evidence>
<dbReference type="EMBL" id="RBWW01000001">
    <property type="protein sequence ID" value="RKS83655.1"/>
    <property type="molecule type" value="Genomic_DNA"/>
</dbReference>
<evidence type="ECO:0000256" key="2">
    <source>
        <dbReference type="ARBA" id="ARBA00004962"/>
    </source>
</evidence>